<dbReference type="Proteomes" id="UP000007264">
    <property type="component" value="Unassembled WGS sequence"/>
</dbReference>
<evidence type="ECO:0000259" key="8">
    <source>
        <dbReference type="Pfam" id="PF22062"/>
    </source>
</evidence>
<dbReference type="KEGG" id="csl:COCSUDRAFT_55867"/>
<dbReference type="InterPro" id="IPR016722">
    <property type="entry name" value="DNA_pol_alpha_bsu"/>
</dbReference>
<evidence type="ECO:0000259" key="7">
    <source>
        <dbReference type="Pfam" id="PF04042"/>
    </source>
</evidence>
<feature type="region of interest" description="Disordered" evidence="6">
    <location>
        <begin position="1"/>
        <end position="43"/>
    </location>
</feature>
<dbReference type="Gene3D" id="3.60.21.60">
    <property type="match status" value="2"/>
</dbReference>
<keyword evidence="4" id="KW-0235">DNA replication</keyword>
<dbReference type="GO" id="GO:0005658">
    <property type="term" value="C:alpha DNA polymerase:primase complex"/>
    <property type="evidence" value="ECO:0007669"/>
    <property type="project" value="TreeGrafter"/>
</dbReference>
<organism evidence="9 10">
    <name type="scientific">Coccomyxa subellipsoidea (strain C-169)</name>
    <name type="common">Green microalga</name>
    <dbReference type="NCBI Taxonomy" id="574566"/>
    <lineage>
        <taxon>Eukaryota</taxon>
        <taxon>Viridiplantae</taxon>
        <taxon>Chlorophyta</taxon>
        <taxon>core chlorophytes</taxon>
        <taxon>Trebouxiophyceae</taxon>
        <taxon>Trebouxiophyceae incertae sedis</taxon>
        <taxon>Coccomyxaceae</taxon>
        <taxon>Coccomyxa</taxon>
        <taxon>Coccomyxa subellipsoidea</taxon>
    </lineage>
</organism>
<feature type="domain" description="DNA polymerase alpha subunit B OB" evidence="8">
    <location>
        <begin position="172"/>
        <end position="217"/>
    </location>
</feature>
<dbReference type="InterPro" id="IPR054300">
    <property type="entry name" value="OB_DPOA2"/>
</dbReference>
<name>I0YUV3_COCSC</name>
<evidence type="ECO:0000256" key="1">
    <source>
        <dbReference type="ARBA" id="ARBA00004123"/>
    </source>
</evidence>
<accession>I0YUV3</accession>
<dbReference type="GeneID" id="17040158"/>
<dbReference type="STRING" id="574566.I0YUV3"/>
<gene>
    <name evidence="9" type="ORF">COCSUDRAFT_55867</name>
</gene>
<dbReference type="EMBL" id="AGSI01000010">
    <property type="protein sequence ID" value="EIE22172.1"/>
    <property type="molecule type" value="Genomic_DNA"/>
</dbReference>
<protein>
    <recommendedName>
        <fullName evidence="3">DNA polymerase alpha subunit B</fullName>
    </recommendedName>
</protein>
<feature type="compositionally biased region" description="Basic and acidic residues" evidence="6">
    <location>
        <begin position="33"/>
        <end position="43"/>
    </location>
</feature>
<reference evidence="9 10" key="1">
    <citation type="journal article" date="2012" name="Genome Biol.">
        <title>The genome of the polar eukaryotic microalga coccomyxa subellipsoidea reveals traits of cold adaptation.</title>
        <authorList>
            <person name="Blanc G."/>
            <person name="Agarkova I."/>
            <person name="Grimwood J."/>
            <person name="Kuo A."/>
            <person name="Brueggeman A."/>
            <person name="Dunigan D."/>
            <person name="Gurnon J."/>
            <person name="Ladunga I."/>
            <person name="Lindquist E."/>
            <person name="Lucas S."/>
            <person name="Pangilinan J."/>
            <person name="Proschold T."/>
            <person name="Salamov A."/>
            <person name="Schmutz J."/>
            <person name="Weeks D."/>
            <person name="Yamada T."/>
            <person name="Claverie J.M."/>
            <person name="Grigoriev I."/>
            <person name="Van Etten J."/>
            <person name="Lomsadze A."/>
            <person name="Borodovsky M."/>
        </authorList>
    </citation>
    <scope>NUCLEOTIDE SEQUENCE [LARGE SCALE GENOMIC DNA]</scope>
    <source>
        <strain evidence="9 10">C-169</strain>
    </source>
</reference>
<dbReference type="AlphaFoldDB" id="I0YUV3"/>
<keyword evidence="5" id="KW-0539">Nucleus</keyword>
<sequence>MLQRAATGNGVTEADLEALEGELERTRAKREAKRSAAEKSGRTERYSVPILVDATNRGFETPARNPAAKVAAHQRKTPTSSSFHSRAQAGEVVKSLNAHLDFTAGDLGTSEAMDVDGGPRCRVDLVRPGLRAGHKFMSNRIPSRVAFLEARMLDFCAALEAATGCPAGNPVGLPTQEAALFVGRVVCDAEGHLNANSLLLEGTLKHSQGASIKLDVVGVLGLNPSGSCLVAQRLITSLPRPFPSSTPDDLQRFAMATGAGGVSMAVAVGPFTTSEDLEFAPLAELLGSCRASRPDVLLLIGPFVDVEHALISNGSLDITFEELFETQVLGRLREFVEGTPGTQVLLVPSGRDAHADPVFPQAAFPASGLPASIRQLPNPATFRLNELVFGVASPDFLKQVSSQEIAKGPTPDRMAALAGHIIGQGSYFPLYPPAPGSMLDASLGAELDLPCTPDVLILPSDLAAFAKSVAADKPARSGDASSGAPDERLVMGNVVCVNPGRLAKDKSGGTFARLKVGASKEGLALAAGEPPETNGKLQHAVDERCMVEIRRI</sequence>
<dbReference type="PANTHER" id="PTHR23061">
    <property type="entry name" value="DNA POLYMERASE 2 ALPHA 70 KDA SUBUNIT"/>
    <property type="match status" value="1"/>
</dbReference>
<dbReference type="Pfam" id="PF04042">
    <property type="entry name" value="DNA_pol_E_B"/>
    <property type="match status" value="1"/>
</dbReference>
<comment type="caution">
    <text evidence="9">The sequence shown here is derived from an EMBL/GenBank/DDBJ whole genome shotgun (WGS) entry which is preliminary data.</text>
</comment>
<evidence type="ECO:0000313" key="9">
    <source>
        <dbReference type="EMBL" id="EIE22172.1"/>
    </source>
</evidence>
<evidence type="ECO:0000256" key="6">
    <source>
        <dbReference type="SAM" id="MobiDB-lite"/>
    </source>
</evidence>
<comment type="subcellular location">
    <subcellularLocation>
        <location evidence="1">Nucleus</location>
    </subcellularLocation>
</comment>
<dbReference type="OrthoDB" id="509317at2759"/>
<dbReference type="RefSeq" id="XP_005646716.1">
    <property type="nucleotide sequence ID" value="XM_005646659.1"/>
</dbReference>
<dbReference type="InterPro" id="IPR007185">
    <property type="entry name" value="DNA_pol_a/d/e_bsu"/>
</dbReference>
<evidence type="ECO:0000256" key="5">
    <source>
        <dbReference type="ARBA" id="ARBA00023242"/>
    </source>
</evidence>
<keyword evidence="10" id="KW-1185">Reference proteome</keyword>
<dbReference type="eggNOG" id="KOG1625">
    <property type="taxonomic scope" value="Eukaryota"/>
</dbReference>
<dbReference type="GO" id="GO:0003677">
    <property type="term" value="F:DNA binding"/>
    <property type="evidence" value="ECO:0007669"/>
    <property type="project" value="InterPro"/>
</dbReference>
<comment type="similarity">
    <text evidence="2">Belongs to the DNA polymerase alpha subunit B family.</text>
</comment>
<proteinExistence type="inferred from homology"/>
<dbReference type="GO" id="GO:0006270">
    <property type="term" value="P:DNA replication initiation"/>
    <property type="evidence" value="ECO:0007669"/>
    <property type="project" value="TreeGrafter"/>
</dbReference>
<feature type="domain" description="DNA polymerase alpha/delta/epsilon subunit B" evidence="7">
    <location>
        <begin position="265"/>
        <end position="467"/>
    </location>
</feature>
<evidence type="ECO:0000313" key="10">
    <source>
        <dbReference type="Proteomes" id="UP000007264"/>
    </source>
</evidence>
<dbReference type="Pfam" id="PF22062">
    <property type="entry name" value="OB_DPOA2"/>
    <property type="match status" value="1"/>
</dbReference>
<evidence type="ECO:0000256" key="4">
    <source>
        <dbReference type="ARBA" id="ARBA00022705"/>
    </source>
</evidence>
<dbReference type="PIRSF" id="PIRSF018300">
    <property type="entry name" value="DNA_pol_alph_2"/>
    <property type="match status" value="1"/>
</dbReference>
<evidence type="ECO:0000256" key="3">
    <source>
        <dbReference type="ARBA" id="ARBA00018596"/>
    </source>
</evidence>
<dbReference type="PANTHER" id="PTHR23061:SF12">
    <property type="entry name" value="DNA POLYMERASE ALPHA SUBUNIT B"/>
    <property type="match status" value="1"/>
</dbReference>
<evidence type="ECO:0000256" key="2">
    <source>
        <dbReference type="ARBA" id="ARBA00007299"/>
    </source>
</evidence>